<sequence length="375" mass="42632">MTAKESKAPSHVNNFDFLRLLFATLVLITHSYFLTGIPEHDPLWQFSHGQLRLSKLGLWGFFVISGYLILKSLLRSSSLKEYYFKRIIRVFPALWVMVGLTMIGAYFFSDKNLGAYLADRSLYLYLLNLVLRLHINIAGVFPANPVPTEINGSIWTVPYEFFFYLLLTPLFFIRYRLAWLRGSMLVAFVGLLVLQLTGHVDYPTRELGLLTEELIFLGLYFVAGGLLALFPSLIRQARLRTWAVWITGLGLLAVLYFGGYEQAQFFLLPVFVIAFGESNYPALSWIRRYGDISYGVYIWGWPVQQALVHLLHPSQPVLALLSIPIAWAIGAVSWHLLEKKVLRLKLALPTPRAEAEAEESAIPQVQIAFSSPRQA</sequence>
<evidence type="ECO:0000259" key="2">
    <source>
        <dbReference type="Pfam" id="PF01757"/>
    </source>
</evidence>
<comment type="caution">
    <text evidence="3">The sequence shown here is derived from an EMBL/GenBank/DDBJ whole genome shotgun (WGS) entry which is preliminary data.</text>
</comment>
<feature type="domain" description="Acyltransferase 3" evidence="2">
    <location>
        <begin position="13"/>
        <end position="327"/>
    </location>
</feature>
<dbReference type="Proteomes" id="UP000194873">
    <property type="component" value="Unassembled WGS sequence"/>
</dbReference>
<keyword evidence="1" id="KW-0812">Transmembrane</keyword>
<feature type="transmembrane region" description="Helical" evidence="1">
    <location>
        <begin position="17"/>
        <end position="35"/>
    </location>
</feature>
<keyword evidence="1" id="KW-0472">Membrane</keyword>
<name>A0A243WAT2_9BACT</name>
<reference evidence="3 4" key="1">
    <citation type="submission" date="2017-01" db="EMBL/GenBank/DDBJ databases">
        <title>A new Hymenobacter.</title>
        <authorList>
            <person name="Liang Y."/>
            <person name="Feng F."/>
        </authorList>
    </citation>
    <scope>NUCLEOTIDE SEQUENCE [LARGE SCALE GENOMIC DNA]</scope>
    <source>
        <strain evidence="3">MIMBbqt21</strain>
    </source>
</reference>
<gene>
    <name evidence="3" type="ORF">BXP70_17295</name>
</gene>
<feature type="transmembrane region" description="Helical" evidence="1">
    <location>
        <begin position="214"/>
        <end position="234"/>
    </location>
</feature>
<dbReference type="PANTHER" id="PTHR23028:SF53">
    <property type="entry name" value="ACYL_TRANSF_3 DOMAIN-CONTAINING PROTEIN"/>
    <property type="match status" value="1"/>
</dbReference>
<keyword evidence="4" id="KW-1185">Reference proteome</keyword>
<dbReference type="RefSeq" id="WP_086595351.1">
    <property type="nucleotide sequence ID" value="NZ_MTSE01000009.1"/>
</dbReference>
<dbReference type="PANTHER" id="PTHR23028">
    <property type="entry name" value="ACETYLTRANSFERASE"/>
    <property type="match status" value="1"/>
</dbReference>
<dbReference type="InterPro" id="IPR050879">
    <property type="entry name" value="Acyltransferase_3"/>
</dbReference>
<dbReference type="GO" id="GO:0009103">
    <property type="term" value="P:lipopolysaccharide biosynthetic process"/>
    <property type="evidence" value="ECO:0007669"/>
    <property type="project" value="TreeGrafter"/>
</dbReference>
<protein>
    <recommendedName>
        <fullName evidence="2">Acyltransferase 3 domain-containing protein</fullName>
    </recommendedName>
</protein>
<dbReference type="InterPro" id="IPR002656">
    <property type="entry name" value="Acyl_transf_3_dom"/>
</dbReference>
<feature type="transmembrane region" description="Helical" evidence="1">
    <location>
        <begin position="241"/>
        <end position="259"/>
    </location>
</feature>
<organism evidence="3 4">
    <name type="scientific">Hymenobacter crusticola</name>
    <dbReference type="NCBI Taxonomy" id="1770526"/>
    <lineage>
        <taxon>Bacteria</taxon>
        <taxon>Pseudomonadati</taxon>
        <taxon>Bacteroidota</taxon>
        <taxon>Cytophagia</taxon>
        <taxon>Cytophagales</taxon>
        <taxon>Hymenobacteraceae</taxon>
        <taxon>Hymenobacter</taxon>
    </lineage>
</organism>
<dbReference type="GO" id="GO:0016020">
    <property type="term" value="C:membrane"/>
    <property type="evidence" value="ECO:0007669"/>
    <property type="project" value="TreeGrafter"/>
</dbReference>
<feature type="transmembrane region" description="Helical" evidence="1">
    <location>
        <begin position="86"/>
        <end position="109"/>
    </location>
</feature>
<feature type="transmembrane region" description="Helical" evidence="1">
    <location>
        <begin position="56"/>
        <end position="74"/>
    </location>
</feature>
<dbReference type="Pfam" id="PF01757">
    <property type="entry name" value="Acyl_transf_3"/>
    <property type="match status" value="1"/>
</dbReference>
<dbReference type="AlphaFoldDB" id="A0A243WAT2"/>
<dbReference type="OrthoDB" id="9796461at2"/>
<keyword evidence="1" id="KW-1133">Transmembrane helix</keyword>
<accession>A0A243WAT2</accession>
<evidence type="ECO:0000256" key="1">
    <source>
        <dbReference type="SAM" id="Phobius"/>
    </source>
</evidence>
<feature type="transmembrane region" description="Helical" evidence="1">
    <location>
        <begin position="184"/>
        <end position="202"/>
    </location>
</feature>
<dbReference type="GO" id="GO:0016747">
    <property type="term" value="F:acyltransferase activity, transferring groups other than amino-acyl groups"/>
    <property type="evidence" value="ECO:0007669"/>
    <property type="project" value="InterPro"/>
</dbReference>
<dbReference type="EMBL" id="MTSE01000009">
    <property type="protein sequence ID" value="OUJ72665.1"/>
    <property type="molecule type" value="Genomic_DNA"/>
</dbReference>
<evidence type="ECO:0000313" key="3">
    <source>
        <dbReference type="EMBL" id="OUJ72665.1"/>
    </source>
</evidence>
<feature type="transmembrane region" description="Helical" evidence="1">
    <location>
        <begin position="161"/>
        <end position="177"/>
    </location>
</feature>
<proteinExistence type="predicted"/>
<feature type="transmembrane region" description="Helical" evidence="1">
    <location>
        <begin position="317"/>
        <end position="337"/>
    </location>
</feature>
<evidence type="ECO:0000313" key="4">
    <source>
        <dbReference type="Proteomes" id="UP000194873"/>
    </source>
</evidence>